<dbReference type="KEGG" id="plad:PPGU16_40600"/>
<dbReference type="Proteomes" id="UP000510888">
    <property type="component" value="Chromosome 2"/>
</dbReference>
<gene>
    <name evidence="1" type="ORF">PPGU16_40600</name>
</gene>
<dbReference type="AlphaFoldDB" id="A0A7I8BR46"/>
<protein>
    <submittedName>
        <fullName evidence="1">Uncharacterized protein</fullName>
    </submittedName>
</protein>
<evidence type="ECO:0000313" key="1">
    <source>
        <dbReference type="EMBL" id="BCF90993.1"/>
    </source>
</evidence>
<dbReference type="EMBL" id="AP023175">
    <property type="protein sequence ID" value="BCF90993.1"/>
    <property type="molecule type" value="Genomic_DNA"/>
</dbReference>
<keyword evidence="2" id="KW-1185">Reference proteome</keyword>
<evidence type="ECO:0000313" key="2">
    <source>
        <dbReference type="Proteomes" id="UP000510888"/>
    </source>
</evidence>
<name>A0A7I8BR46_9BURK</name>
<accession>A0A7I8BR46</accession>
<proteinExistence type="predicted"/>
<reference evidence="1 2" key="1">
    <citation type="journal article" date="2020" name="Genes (Basel)">
        <title>Genomic Comparison of Insect Gut Symbionts from Divergent Burkholderia Subclades.</title>
        <authorList>
            <person name="Takeshita K."/>
            <person name="Kikuchi Y."/>
        </authorList>
    </citation>
    <scope>NUCLEOTIDE SEQUENCE [LARGE SCALE GENOMIC DNA]</scope>
    <source>
        <strain evidence="1 2">PGU16</strain>
    </source>
</reference>
<organism evidence="1 2">
    <name type="scientific">Paraburkholderia largidicola</name>
    <dbReference type="NCBI Taxonomy" id="3014751"/>
    <lineage>
        <taxon>Bacteria</taxon>
        <taxon>Pseudomonadati</taxon>
        <taxon>Pseudomonadota</taxon>
        <taxon>Betaproteobacteria</taxon>
        <taxon>Burkholderiales</taxon>
        <taxon>Burkholderiaceae</taxon>
        <taxon>Paraburkholderia</taxon>
    </lineage>
</organism>
<sequence length="63" mass="6908">MTRAMISQCGIPAAHIERRVCSQPFDLECVTAEQVPEFLLSSFGGDACHDTPAPVLNDFDRNV</sequence>